<dbReference type="Proteomes" id="UP001148834">
    <property type="component" value="Unassembled WGS sequence"/>
</dbReference>
<evidence type="ECO:0000313" key="4">
    <source>
        <dbReference type="Proteomes" id="UP001148834"/>
    </source>
</evidence>
<evidence type="ECO:0000313" key="3">
    <source>
        <dbReference type="EMBL" id="QSX16630.1"/>
    </source>
</evidence>
<feature type="signal peptide" evidence="1">
    <location>
        <begin position="1"/>
        <end position="21"/>
    </location>
</feature>
<dbReference type="Pfam" id="PF04402">
    <property type="entry name" value="SIMPL"/>
    <property type="match status" value="1"/>
</dbReference>
<name>A0A6I4QNQ4_GLAPU</name>
<dbReference type="Gene3D" id="3.30.110.170">
    <property type="entry name" value="Protein of unknown function (DUF541), domain 1"/>
    <property type="match status" value="1"/>
</dbReference>
<keyword evidence="1" id="KW-0732">Signal</keyword>
<dbReference type="GO" id="GO:0006974">
    <property type="term" value="P:DNA damage response"/>
    <property type="evidence" value="ECO:0007669"/>
    <property type="project" value="TreeGrafter"/>
</dbReference>
<reference evidence="2" key="2">
    <citation type="submission" date="2022-09" db="EMBL/GenBank/DDBJ databases">
        <title>Molecular characterization of Glaesserella parasuis strains circulating in commercial swine farms using whole-genome sequencing.</title>
        <authorList>
            <person name="Mugabi R."/>
            <person name="Clavijo M."/>
            <person name="Li G."/>
        </authorList>
    </citation>
    <scope>NUCLEOTIDE SEQUENCE</scope>
    <source>
        <strain evidence="2">0435-53</strain>
    </source>
</reference>
<dbReference type="Proteomes" id="UP000662736">
    <property type="component" value="Chromosome"/>
</dbReference>
<evidence type="ECO:0000313" key="2">
    <source>
        <dbReference type="EMBL" id="MDD2167226.1"/>
    </source>
</evidence>
<dbReference type="AlphaFoldDB" id="A0A6I4QNQ4"/>
<feature type="chain" id="PRO_5042728427" evidence="1">
    <location>
        <begin position="22"/>
        <end position="234"/>
    </location>
</feature>
<reference evidence="3" key="1">
    <citation type="submission" date="2021-03" db="EMBL/GenBank/DDBJ databases">
        <title>Characterization of a novel Integrative Conjugative Element in Glaesserella parasuis.</title>
        <authorList>
            <person name="Hu G."/>
            <person name="Sun H."/>
        </authorList>
    </citation>
    <scope>NUCLEOTIDE SEQUENCE</scope>
    <source>
        <strain evidence="3">GHP1807</strain>
    </source>
</reference>
<gene>
    <name evidence="3" type="ORF">J1G54_09810</name>
    <name evidence="2" type="ORF">N5925_01100</name>
</gene>
<dbReference type="InterPro" id="IPR052022">
    <property type="entry name" value="26kDa_periplasmic_antigen"/>
</dbReference>
<dbReference type="EMBL" id="JAODIR010000003">
    <property type="protein sequence ID" value="MDD2167226.1"/>
    <property type="molecule type" value="Genomic_DNA"/>
</dbReference>
<dbReference type="InterPro" id="IPR007497">
    <property type="entry name" value="SIMPL/DUF541"/>
</dbReference>
<dbReference type="PANTHER" id="PTHR34387">
    <property type="entry name" value="SLR1258 PROTEIN"/>
    <property type="match status" value="1"/>
</dbReference>
<organism evidence="2 4">
    <name type="scientific">Glaesserella parasuis</name>
    <name type="common">Haemophilus parasuis</name>
    <dbReference type="NCBI Taxonomy" id="738"/>
    <lineage>
        <taxon>Bacteria</taxon>
        <taxon>Pseudomonadati</taxon>
        <taxon>Pseudomonadota</taxon>
        <taxon>Gammaproteobacteria</taxon>
        <taxon>Pasteurellales</taxon>
        <taxon>Pasteurellaceae</taxon>
        <taxon>Glaesserella</taxon>
    </lineage>
</organism>
<dbReference type="PANTHER" id="PTHR34387:SF1">
    <property type="entry name" value="PERIPLASMIC IMMUNOGENIC PROTEIN"/>
    <property type="match status" value="1"/>
</dbReference>
<accession>A0A6I4QNQ4</accession>
<dbReference type="EMBL" id="CP071491">
    <property type="protein sequence ID" value="QSX16630.1"/>
    <property type="molecule type" value="Genomic_DNA"/>
</dbReference>
<evidence type="ECO:0000256" key="1">
    <source>
        <dbReference type="SAM" id="SignalP"/>
    </source>
</evidence>
<dbReference type="Gene3D" id="3.30.70.2970">
    <property type="entry name" value="Protein of unknown function (DUF541), domain 2"/>
    <property type="match status" value="1"/>
</dbReference>
<proteinExistence type="predicted"/>
<protein>
    <submittedName>
        <fullName evidence="2">SIMPL domain-containing protein</fullName>
    </submittedName>
</protein>
<dbReference type="RefSeq" id="WP_021111049.1">
    <property type="nucleotide sequence ID" value="NZ_CP049089.1"/>
</dbReference>
<sequence length="234" mass="26015">MTLKKYLAILPLVFTSLAVSAEPNTFDTNSTFQFSTQVSREVDKDLMKAEVYSRMSGKNLNELKKQVSAHLNQVIELAKQDKSIELSTDGISNYPEYDNKGKVTGWFAEGRIQLKSKNFDAMAKVLENLGDDVAIGQIHFSVSPEKLASLEDEMTLDIIAQFQRKAEVIQKGLNAKRYIISNVQLETPNGQEHHSRPIALRAASYAKEADVDIPLETGKATISAFASGQVKFEK</sequence>